<dbReference type="RefSeq" id="WP_201371452.1">
    <property type="nucleotide sequence ID" value="NZ_BNJG01000001.1"/>
</dbReference>
<accession>A0ABQ3UQ17</accession>
<dbReference type="InterPro" id="IPR038333">
    <property type="entry name" value="T1MK-like_N_sf"/>
</dbReference>
<organism evidence="10 11">
    <name type="scientific">Ktedonobacter robiniae</name>
    <dbReference type="NCBI Taxonomy" id="2778365"/>
    <lineage>
        <taxon>Bacteria</taxon>
        <taxon>Bacillati</taxon>
        <taxon>Chloroflexota</taxon>
        <taxon>Ktedonobacteria</taxon>
        <taxon>Ktedonobacterales</taxon>
        <taxon>Ktedonobacteraceae</taxon>
        <taxon>Ktedonobacter</taxon>
    </lineage>
</organism>
<feature type="domain" description="DNA methylase adenine-specific" evidence="8">
    <location>
        <begin position="195"/>
        <end position="511"/>
    </location>
</feature>
<dbReference type="Pfam" id="PF12161">
    <property type="entry name" value="HsdM_N"/>
    <property type="match status" value="1"/>
</dbReference>
<dbReference type="EMBL" id="BNJG01000001">
    <property type="protein sequence ID" value="GHO54780.1"/>
    <property type="molecule type" value="Genomic_DNA"/>
</dbReference>
<evidence type="ECO:0000313" key="10">
    <source>
        <dbReference type="EMBL" id="GHO54780.1"/>
    </source>
</evidence>
<evidence type="ECO:0000259" key="8">
    <source>
        <dbReference type="Pfam" id="PF02384"/>
    </source>
</evidence>
<dbReference type="GO" id="GO:0008168">
    <property type="term" value="F:methyltransferase activity"/>
    <property type="evidence" value="ECO:0007669"/>
    <property type="project" value="UniProtKB-KW"/>
</dbReference>
<keyword evidence="11" id="KW-1185">Reference proteome</keyword>
<evidence type="ECO:0000313" key="11">
    <source>
        <dbReference type="Proteomes" id="UP000654345"/>
    </source>
</evidence>
<sequence>MTRKKNRSGSYQAGNTAASQSALPLAIQSDDHLTISELETWLWDAACVIRGTADAPKYKDFILPLIFYKRLSDVFDDEFQQYVELYGGEELAYQIILADHQQALLEGRQPIVRFLIPDEYRWSKLRNHGADGRLGEFVTEAMRTVADKNPPLRGVLDVKDYNERQSGQRTLDDNRLAALIEIISRHRLGLHNAEPDILGRTYEYLLRKFAEGQGQSAGEFYTPKEVGWLIANLINPRPQSTIYDPTCGSGGLLIKARMYYEEHNEDKAKAPKLFGQELNSVTFAMAKMNMFLHDYTDASFAIGDTFTNPGFGAKGSGLQKFDYVVANPMWNQDVYEESFYEHDSWERFTHFGIPPRSSADWGWLQHIYASLNTSGCAVVVLDTGAVSRGSGSKSSNRERDIRKRFVEEDVIECVILLPENLFYNTTAPGVVILLNRDKPTERKNQILLINASNYFVKRKPKNELTSDGITAIADAHRNWETQEKLSRVISLEEARNADYNLSPSHFISVDTENVYRPVSAILADLAEAKAHREEADIVLQQNLSKLVLFEEI</sequence>
<dbReference type="Proteomes" id="UP000654345">
    <property type="component" value="Unassembled WGS sequence"/>
</dbReference>
<comment type="similarity">
    <text evidence="1">Belongs to the N(4)/N(6)-methyltransferase family.</text>
</comment>
<evidence type="ECO:0000256" key="7">
    <source>
        <dbReference type="ARBA" id="ARBA00047942"/>
    </source>
</evidence>
<dbReference type="InterPro" id="IPR029063">
    <property type="entry name" value="SAM-dependent_MTases_sf"/>
</dbReference>
<protein>
    <recommendedName>
        <fullName evidence="2">site-specific DNA-methyltransferase (adenine-specific)</fullName>
        <ecNumber evidence="2">2.1.1.72</ecNumber>
    </recommendedName>
</protein>
<dbReference type="InterPro" id="IPR051537">
    <property type="entry name" value="DNA_Adenine_Mtase"/>
</dbReference>
<dbReference type="Gene3D" id="1.20.1260.30">
    <property type="match status" value="1"/>
</dbReference>
<keyword evidence="3 10" id="KW-0489">Methyltransferase</keyword>
<evidence type="ECO:0000256" key="5">
    <source>
        <dbReference type="ARBA" id="ARBA00022691"/>
    </source>
</evidence>
<dbReference type="InterPro" id="IPR022749">
    <property type="entry name" value="D12N6_MeTrfase_N"/>
</dbReference>
<dbReference type="SUPFAM" id="SSF53335">
    <property type="entry name" value="S-adenosyl-L-methionine-dependent methyltransferases"/>
    <property type="match status" value="1"/>
</dbReference>
<evidence type="ECO:0000256" key="2">
    <source>
        <dbReference type="ARBA" id="ARBA00011900"/>
    </source>
</evidence>
<evidence type="ECO:0000256" key="1">
    <source>
        <dbReference type="ARBA" id="ARBA00006594"/>
    </source>
</evidence>
<dbReference type="EC" id="2.1.1.72" evidence="2"/>
<dbReference type="PRINTS" id="PR00507">
    <property type="entry name" value="N12N6MTFRASE"/>
</dbReference>
<comment type="caution">
    <text evidence="10">The sequence shown here is derived from an EMBL/GenBank/DDBJ whole genome shotgun (WGS) entry which is preliminary data.</text>
</comment>
<feature type="domain" description="N6 adenine-specific DNA methyltransferase N-terminal" evidence="9">
    <location>
        <begin position="39"/>
        <end position="183"/>
    </location>
</feature>
<evidence type="ECO:0000256" key="6">
    <source>
        <dbReference type="ARBA" id="ARBA00022747"/>
    </source>
</evidence>
<name>A0ABQ3UQ17_9CHLR</name>
<evidence type="ECO:0000256" key="4">
    <source>
        <dbReference type="ARBA" id="ARBA00022679"/>
    </source>
</evidence>
<evidence type="ECO:0000256" key="3">
    <source>
        <dbReference type="ARBA" id="ARBA00022603"/>
    </source>
</evidence>
<proteinExistence type="inferred from homology"/>
<keyword evidence="4" id="KW-0808">Transferase</keyword>
<gene>
    <name evidence="10" type="ORF">KSB_32550</name>
</gene>
<dbReference type="Gene3D" id="3.40.50.150">
    <property type="entry name" value="Vaccinia Virus protein VP39"/>
    <property type="match status" value="1"/>
</dbReference>
<keyword evidence="6" id="KW-0680">Restriction system</keyword>
<dbReference type="GO" id="GO:0032259">
    <property type="term" value="P:methylation"/>
    <property type="evidence" value="ECO:0007669"/>
    <property type="project" value="UniProtKB-KW"/>
</dbReference>
<dbReference type="PANTHER" id="PTHR42933">
    <property type="entry name" value="SLR6095 PROTEIN"/>
    <property type="match status" value="1"/>
</dbReference>
<comment type="catalytic activity">
    <reaction evidence="7">
        <text>a 2'-deoxyadenosine in DNA + S-adenosyl-L-methionine = an N(6)-methyl-2'-deoxyadenosine in DNA + S-adenosyl-L-homocysteine + H(+)</text>
        <dbReference type="Rhea" id="RHEA:15197"/>
        <dbReference type="Rhea" id="RHEA-COMP:12418"/>
        <dbReference type="Rhea" id="RHEA-COMP:12419"/>
        <dbReference type="ChEBI" id="CHEBI:15378"/>
        <dbReference type="ChEBI" id="CHEBI:57856"/>
        <dbReference type="ChEBI" id="CHEBI:59789"/>
        <dbReference type="ChEBI" id="CHEBI:90615"/>
        <dbReference type="ChEBI" id="CHEBI:90616"/>
        <dbReference type="EC" id="2.1.1.72"/>
    </reaction>
</comment>
<dbReference type="InterPro" id="IPR003356">
    <property type="entry name" value="DNA_methylase_A-5"/>
</dbReference>
<dbReference type="PANTHER" id="PTHR42933:SF3">
    <property type="entry name" value="TYPE I RESTRICTION ENZYME MJAVIII METHYLASE SUBUNIT"/>
    <property type="match status" value="1"/>
</dbReference>
<evidence type="ECO:0000259" key="9">
    <source>
        <dbReference type="Pfam" id="PF12161"/>
    </source>
</evidence>
<dbReference type="Pfam" id="PF02384">
    <property type="entry name" value="N6_Mtase"/>
    <property type="match status" value="1"/>
</dbReference>
<keyword evidence="5" id="KW-0949">S-adenosyl-L-methionine</keyword>
<reference evidence="10 11" key="1">
    <citation type="journal article" date="2021" name="Int. J. Syst. Evol. Microbiol.">
        <title>Reticulibacter mediterranei gen. nov., sp. nov., within the new family Reticulibacteraceae fam. nov., and Ktedonospora formicarum gen. nov., sp. nov., Ktedonobacter robiniae sp. nov., Dictyobacter formicarum sp. nov. and Dictyobacter arantiisoli sp. nov., belonging to the class Ktedonobacteria.</title>
        <authorList>
            <person name="Yabe S."/>
            <person name="Zheng Y."/>
            <person name="Wang C.M."/>
            <person name="Sakai Y."/>
            <person name="Abe K."/>
            <person name="Yokota A."/>
            <person name="Donadio S."/>
            <person name="Cavaletti L."/>
            <person name="Monciardini P."/>
        </authorList>
    </citation>
    <scope>NUCLEOTIDE SEQUENCE [LARGE SCALE GENOMIC DNA]</scope>
    <source>
        <strain evidence="10 11">SOSP1-30</strain>
    </source>
</reference>